<dbReference type="PROSITE" id="PS50808">
    <property type="entry name" value="ZF_BED"/>
    <property type="match status" value="1"/>
</dbReference>
<keyword evidence="5" id="KW-0862">Zinc</keyword>
<evidence type="ECO:0000256" key="12">
    <source>
        <dbReference type="SAM" id="Phobius"/>
    </source>
</evidence>
<protein>
    <submittedName>
        <fullName evidence="14">HAT family dimerisation domain containing protein</fullName>
    </submittedName>
    <submittedName>
        <fullName evidence="15">HAT family dimerisation domain, putative</fullName>
    </submittedName>
</protein>
<feature type="compositionally biased region" description="Low complexity" evidence="11">
    <location>
        <begin position="264"/>
        <end position="279"/>
    </location>
</feature>
<keyword evidence="12" id="KW-0472">Membrane</keyword>
<keyword evidence="6" id="KW-0805">Transcription regulation</keyword>
<proteinExistence type="predicted"/>
<feature type="region of interest" description="Disordered" evidence="11">
    <location>
        <begin position="123"/>
        <end position="143"/>
    </location>
</feature>
<keyword evidence="7" id="KW-0238">DNA-binding</keyword>
<evidence type="ECO:0000256" key="11">
    <source>
        <dbReference type="SAM" id="MobiDB-lite"/>
    </source>
</evidence>
<evidence type="ECO:0000259" key="13">
    <source>
        <dbReference type="PROSITE" id="PS50808"/>
    </source>
</evidence>
<dbReference type="GO" id="GO:0005634">
    <property type="term" value="C:nucleus"/>
    <property type="evidence" value="ECO:0007669"/>
    <property type="project" value="UniProtKB-SubCell"/>
</dbReference>
<dbReference type="EMBL" id="AC093612">
    <property type="protein sequence ID" value="AAX95747.1"/>
    <property type="molecule type" value="Genomic_DNA"/>
</dbReference>
<reference evidence="14" key="4">
    <citation type="submission" date="2006-07" db="EMBL/GenBank/DDBJ databases">
        <authorList>
            <person name="Buell R."/>
        </authorList>
    </citation>
    <scope>NUCLEOTIDE SEQUENCE</scope>
</reference>
<evidence type="ECO:0000256" key="2">
    <source>
        <dbReference type="ARBA" id="ARBA00011738"/>
    </source>
</evidence>
<feature type="transmembrane region" description="Helical" evidence="12">
    <location>
        <begin position="21"/>
        <end position="42"/>
    </location>
</feature>
<accession>Q7G4F1</accession>
<dbReference type="Pfam" id="PF14372">
    <property type="entry name" value="hAT-like_RNase-H"/>
    <property type="match status" value="1"/>
</dbReference>
<dbReference type="InterPro" id="IPR003656">
    <property type="entry name" value="Znf_BED"/>
</dbReference>
<dbReference type="Pfam" id="PF02892">
    <property type="entry name" value="zf-BED"/>
    <property type="match status" value="1"/>
</dbReference>
<evidence type="ECO:0000256" key="9">
    <source>
        <dbReference type="ARBA" id="ARBA00023242"/>
    </source>
</evidence>
<dbReference type="GO" id="GO:0003677">
    <property type="term" value="F:DNA binding"/>
    <property type="evidence" value="ECO:0007669"/>
    <property type="project" value="UniProtKB-KW"/>
</dbReference>
<dbReference type="InterPro" id="IPR025525">
    <property type="entry name" value="hAT-like_transposase_RNase-H"/>
</dbReference>
<dbReference type="GO" id="GO:0008270">
    <property type="term" value="F:zinc ion binding"/>
    <property type="evidence" value="ECO:0007669"/>
    <property type="project" value="UniProtKB-KW"/>
</dbReference>
<dbReference type="EMBL" id="DP000086">
    <property type="protein sequence ID" value="AAP52630.2"/>
    <property type="molecule type" value="Genomic_DNA"/>
</dbReference>
<dbReference type="InterPro" id="IPR052035">
    <property type="entry name" value="ZnF_BED_domain_contain"/>
</dbReference>
<name>Q7G4F1_ORYSJ</name>
<evidence type="ECO:0000256" key="6">
    <source>
        <dbReference type="ARBA" id="ARBA00023015"/>
    </source>
</evidence>
<evidence type="ECO:0000256" key="8">
    <source>
        <dbReference type="ARBA" id="ARBA00023163"/>
    </source>
</evidence>
<sequence>MEWGSAACMVLIELFTTGQMLLTKVVVDAGLFVFALLTYRFFLGTIHVLPLAFILERSLVLPSFIIAEFMFRQLARQLYPSAPTGFTVSVVGGLRAVAIRLYRCPSRSSTCRRLSEVAVGLKTGRMDSSPTGKHPTDQHNRQQPAHIQKAHQIKCQAQTLAFTSQFRSGQNAGRQTARQHRAARRMRASRLQHRRRAFAVRRPPSGYAATPTDHRPLSHVAAWVCDKPTTVRLPPRRPPPQGPAWPLASFGSSTPRAEGRRATSSSSWVVKSTLSDSSSHPGASPAGTVAVGTGHSALAPNALVLNDATTATGGGGGSSEPVVIPDEEDGEFTGEVEPVAKRQKKCTSKVWDYFIKYTDKAKNKVTGVEEQQRKAKCKKCGRVFGAETVNGTKHLWNHLNRIHSLKQGQQELQVKGEVQTFRYDPEVSLEKWYIAVIMHEYPFSMVDHVYFNEFIHSLRPSFEFKCRIITSKAILEIFEVRKRILYDELKSVSSRISTTMDMWTSNQNKAYMCITAHWIDENWLMQKRILKFIHIDGKHTGTRLANAFVKGVMSMNIEKKLFALTLDNASSNDKCAREVVIELNKLFNISKVPPLMCDGAFFHVRCLCHILNLVAQDGLKIIAHTIQNIRTTIGIVKNSTLQWEEFQKCAVECDLNNNSGLPLDVPTRWNSTYDMLKQAIYYRGAFERLLFLDEDRYQRCASSAEEWGMAESLCNCLEKFNDATLLFSGCLYPTANLFWWKFCEIKLALREWCASADVSIASMAVAMQLKYDKYWDKSNLALAKIYPDKYEEEFKRVLAAIDKFFRAYKSCVARSSKPTAAGSSENSQPHGNTSLGHNEIEKFLYDDAAANKEDDINELDVYMKEKPIRWVDPTGEGVEFDILAWWKNNQMTFPILSTLARDVMAVQISTVASESAFSAGGRVVGPFRSSLHPEMIEALVCTKDWIRASRKGPFKDKIATILDELDVQIEDKDGAKTDNDEEGQATNSV</sequence>
<dbReference type="GO" id="GO:0046983">
    <property type="term" value="F:protein dimerization activity"/>
    <property type="evidence" value="ECO:0007669"/>
    <property type="project" value="InterPro"/>
</dbReference>
<reference evidence="14" key="2">
    <citation type="journal article" date="2003" name="Science">
        <title>In-depth view of structure, activity, and evolution of rice chromosome 10.</title>
        <authorList>
            <consortium name="Rice Chromosome 10 Sequencing Consortium"/>
        </authorList>
    </citation>
    <scope>NUCLEOTIDE SEQUENCE [LARGE SCALE GENOMIC DNA]</scope>
</reference>
<feature type="region of interest" description="Disordered" evidence="11">
    <location>
        <begin position="167"/>
        <end position="192"/>
    </location>
</feature>
<evidence type="ECO:0000313" key="14">
    <source>
        <dbReference type="EMBL" id="AAP52630.2"/>
    </source>
</evidence>
<keyword evidence="4 10" id="KW-0863">Zinc-finger</keyword>
<evidence type="ECO:0000256" key="1">
    <source>
        <dbReference type="ARBA" id="ARBA00004123"/>
    </source>
</evidence>
<evidence type="ECO:0000256" key="4">
    <source>
        <dbReference type="ARBA" id="ARBA00022771"/>
    </source>
</evidence>
<evidence type="ECO:0000256" key="5">
    <source>
        <dbReference type="ARBA" id="ARBA00022833"/>
    </source>
</evidence>
<comment type="subunit">
    <text evidence="2">Homodimer.</text>
</comment>
<reference evidence="14" key="3">
    <citation type="submission" date="2003-05" db="EMBL/GenBank/DDBJ databases">
        <authorList>
            <person name="Buell C.R."/>
            <person name="Wing R.A."/>
            <person name="McCombie W.R."/>
            <person name="Messing J."/>
            <person name="Yuan Q."/>
            <person name="Ouyang S."/>
        </authorList>
    </citation>
    <scope>NUCLEOTIDE SEQUENCE</scope>
</reference>
<dbReference type="PANTHER" id="PTHR46481">
    <property type="entry name" value="ZINC FINGER BED DOMAIN-CONTAINING PROTEIN 4"/>
    <property type="match status" value="1"/>
</dbReference>
<dbReference type="SUPFAM" id="SSF53098">
    <property type="entry name" value="Ribonuclease H-like"/>
    <property type="match status" value="1"/>
</dbReference>
<dbReference type="InterPro" id="IPR036236">
    <property type="entry name" value="Znf_C2H2_sf"/>
</dbReference>
<evidence type="ECO:0000256" key="7">
    <source>
        <dbReference type="ARBA" id="ARBA00023125"/>
    </source>
</evidence>
<dbReference type="InterPro" id="IPR008906">
    <property type="entry name" value="HATC_C_dom"/>
</dbReference>
<evidence type="ECO:0000256" key="10">
    <source>
        <dbReference type="PROSITE-ProRule" id="PRU00027"/>
    </source>
</evidence>
<dbReference type="SMART" id="SM00614">
    <property type="entry name" value="ZnF_BED"/>
    <property type="match status" value="1"/>
</dbReference>
<accession>Q53R71</accession>
<keyword evidence="12" id="KW-1133">Transmembrane helix</keyword>
<comment type="subcellular location">
    <subcellularLocation>
        <location evidence="1">Nucleus</location>
    </subcellularLocation>
</comment>
<dbReference type="SUPFAM" id="SSF57667">
    <property type="entry name" value="beta-beta-alpha zinc fingers"/>
    <property type="match status" value="1"/>
</dbReference>
<keyword evidence="3" id="KW-0479">Metal-binding</keyword>
<dbReference type="Pfam" id="PF05699">
    <property type="entry name" value="Dimer_Tnp_hAT"/>
    <property type="match status" value="1"/>
</dbReference>
<dbReference type="AlphaFoldDB" id="Q7G4F1"/>
<organism evidence="14">
    <name type="scientific">Oryza sativa subsp. japonica</name>
    <name type="common">Rice</name>
    <dbReference type="NCBI Taxonomy" id="39947"/>
    <lineage>
        <taxon>Eukaryota</taxon>
        <taxon>Viridiplantae</taxon>
        <taxon>Streptophyta</taxon>
        <taxon>Embryophyta</taxon>
        <taxon>Tracheophyta</taxon>
        <taxon>Spermatophyta</taxon>
        <taxon>Magnoliopsida</taxon>
        <taxon>Liliopsida</taxon>
        <taxon>Poales</taxon>
        <taxon>Poaceae</taxon>
        <taxon>BOP clade</taxon>
        <taxon>Oryzoideae</taxon>
        <taxon>Oryzeae</taxon>
        <taxon>Oryzinae</taxon>
        <taxon>Oryza</taxon>
        <taxon>Oryza sativa</taxon>
    </lineage>
</organism>
<feature type="region of interest" description="Disordered" evidence="11">
    <location>
        <begin position="232"/>
        <end position="291"/>
    </location>
</feature>
<keyword evidence="8" id="KW-0804">Transcription</keyword>
<feature type="region of interest" description="Disordered" evidence="11">
    <location>
        <begin position="309"/>
        <end position="333"/>
    </location>
</feature>
<dbReference type="InterPro" id="IPR012337">
    <property type="entry name" value="RNaseH-like_sf"/>
</dbReference>
<evidence type="ECO:0000256" key="3">
    <source>
        <dbReference type="ARBA" id="ARBA00022723"/>
    </source>
</evidence>
<feature type="compositionally biased region" description="Basic residues" evidence="11">
    <location>
        <begin position="177"/>
        <end position="192"/>
    </location>
</feature>
<feature type="domain" description="BED-type" evidence="13">
    <location>
        <begin position="345"/>
        <end position="403"/>
    </location>
</feature>
<keyword evidence="12" id="KW-0812">Transmembrane</keyword>
<gene>
    <name evidence="14" type="ordered locus">LOC_Os10g12140</name>
</gene>
<dbReference type="PANTHER" id="PTHR46481:SF11">
    <property type="entry name" value="ZINC FINGER BED DOMAIN-CONTAINING PROTEIN RICESLEEPER 2-LIKE"/>
    <property type="match status" value="1"/>
</dbReference>
<reference evidence="15" key="1">
    <citation type="submission" date="2001-09" db="EMBL/GenBank/DDBJ databases">
        <authorList>
            <person name="Buell C."/>
            <person name="Yuan Q."/>
            <person name="Ouyang S."/>
            <person name="Liu J."/>
            <person name="Wang A."/>
            <person name="Maiti R."/>
            <person name="Hamilton J."/>
            <person name="Jones K."/>
            <person name="Tallon L."/>
            <person name="Feldblyum T."/>
            <person name="Tsitrin T."/>
            <person name="Bera J."/>
            <person name="Kim M."/>
            <person name="Jin S."/>
            <person name="Fadrosh D."/>
            <person name="Vuong H."/>
            <person name="Overton II L."/>
            <person name="Reardon M."/>
            <person name="Weaver B."/>
            <person name="Johri S."/>
            <person name="Lewis M."/>
            <person name="Utterback T."/>
            <person name="Van Aken S."/>
            <person name="Wortman J."/>
            <person name="Haas B."/>
            <person name="Koo H."/>
            <person name="Zismann V."/>
            <person name="Hsiao J."/>
            <person name="Iobst S."/>
            <person name="de Vazeilles A."/>
            <person name="White O."/>
            <person name="Salzberg S."/>
            <person name="Fraser C."/>
        </authorList>
    </citation>
    <scope>NUCLEOTIDE SEQUENCE</scope>
</reference>
<keyword evidence="9" id="KW-0539">Nucleus</keyword>
<evidence type="ECO:0000313" key="15">
    <source>
        <dbReference type="EMBL" id="AAX95747.1"/>
    </source>
</evidence>